<protein>
    <submittedName>
        <fullName evidence="3">DUF4148 domain-containing protein</fullName>
    </submittedName>
</protein>
<evidence type="ECO:0000313" key="4">
    <source>
        <dbReference type="Proteomes" id="UP000652198"/>
    </source>
</evidence>
<feature type="signal peptide" evidence="2">
    <location>
        <begin position="1"/>
        <end position="24"/>
    </location>
</feature>
<name>A0ABX2C1N4_9BURK</name>
<keyword evidence="2" id="KW-0732">Signal</keyword>
<feature type="compositionally biased region" description="Polar residues" evidence="1">
    <location>
        <begin position="42"/>
        <end position="54"/>
    </location>
</feature>
<feature type="chain" id="PRO_5047269091" evidence="2">
    <location>
        <begin position="25"/>
        <end position="114"/>
    </location>
</feature>
<sequence length="114" mass="11841">MINRIVIVSLILYAGVGISTSAPAQEKTREQVRQELIEAESNGLNSATDASSTDVAPISEEQAAGLKHQKDYGGTGAEMTGRSDAGHIKRKTSPSASPACVGPVSFCDIFFGGS</sequence>
<accession>A0ABX2C1N4</accession>
<evidence type="ECO:0000313" key="3">
    <source>
        <dbReference type="EMBL" id="NPT46406.1"/>
    </source>
</evidence>
<evidence type="ECO:0000256" key="2">
    <source>
        <dbReference type="SAM" id="SignalP"/>
    </source>
</evidence>
<dbReference type="InterPro" id="IPR025421">
    <property type="entry name" value="DUF4148"/>
</dbReference>
<evidence type="ECO:0000256" key="1">
    <source>
        <dbReference type="SAM" id="MobiDB-lite"/>
    </source>
</evidence>
<gene>
    <name evidence="3" type="ORF">GNZ12_34810</name>
</gene>
<dbReference type="RefSeq" id="WP_172316516.1">
    <property type="nucleotide sequence ID" value="NZ_WOEY01000134.1"/>
</dbReference>
<proteinExistence type="predicted"/>
<keyword evidence="4" id="KW-1185">Reference proteome</keyword>
<comment type="caution">
    <text evidence="3">The sequence shown here is derived from an EMBL/GenBank/DDBJ whole genome shotgun (WGS) entry which is preliminary data.</text>
</comment>
<feature type="region of interest" description="Disordered" evidence="1">
    <location>
        <begin position="39"/>
        <end position="100"/>
    </location>
</feature>
<organism evidence="3 4">
    <name type="scientific">Paraburkholderia solitsugae</name>
    <dbReference type="NCBI Taxonomy" id="2675748"/>
    <lineage>
        <taxon>Bacteria</taxon>
        <taxon>Pseudomonadati</taxon>
        <taxon>Pseudomonadota</taxon>
        <taxon>Betaproteobacteria</taxon>
        <taxon>Burkholderiales</taxon>
        <taxon>Burkholderiaceae</taxon>
        <taxon>Paraburkholderia</taxon>
    </lineage>
</organism>
<dbReference type="Proteomes" id="UP000652198">
    <property type="component" value="Unassembled WGS sequence"/>
</dbReference>
<reference evidence="3 4" key="1">
    <citation type="submission" date="2019-11" db="EMBL/GenBank/DDBJ databases">
        <title>Metabolism of dissolved organic matter in forest soils.</title>
        <authorList>
            <person name="Cyle K.T."/>
            <person name="Wilhelm R.C."/>
            <person name="Martinez C.E."/>
        </authorList>
    </citation>
    <scope>NUCLEOTIDE SEQUENCE [LARGE SCALE GENOMIC DNA]</scope>
    <source>
        <strain evidence="3 4">1N</strain>
    </source>
</reference>
<dbReference type="Pfam" id="PF13663">
    <property type="entry name" value="DUF4148"/>
    <property type="match status" value="1"/>
</dbReference>
<dbReference type="EMBL" id="WOEY01000134">
    <property type="protein sequence ID" value="NPT46406.1"/>
    <property type="molecule type" value="Genomic_DNA"/>
</dbReference>